<evidence type="ECO:0000313" key="2">
    <source>
        <dbReference type="Proteomes" id="UP000595362"/>
    </source>
</evidence>
<sequence>MNSQQNQTTDTLIEDTDPLARRVARARMERREREISRILSARPRLRHVSAVATRP</sequence>
<accession>A0A7T5R422</accession>
<dbReference type="AlphaFoldDB" id="A0A7T5R422"/>
<dbReference type="Proteomes" id="UP000595362">
    <property type="component" value="Chromosome"/>
</dbReference>
<name>A0A7T5R422_9BACT</name>
<organism evidence="1 2">
    <name type="scientific">Micavibrio aeruginosavorus</name>
    <dbReference type="NCBI Taxonomy" id="349221"/>
    <lineage>
        <taxon>Bacteria</taxon>
        <taxon>Pseudomonadati</taxon>
        <taxon>Bdellovibrionota</taxon>
        <taxon>Bdellovibrionia</taxon>
        <taxon>Bdellovibrionales</taxon>
        <taxon>Pseudobdellovibrionaceae</taxon>
        <taxon>Micavibrio</taxon>
    </lineage>
</organism>
<evidence type="ECO:0000313" key="1">
    <source>
        <dbReference type="EMBL" id="QQG37147.1"/>
    </source>
</evidence>
<proteinExistence type="predicted"/>
<protein>
    <submittedName>
        <fullName evidence="1">Uncharacterized protein</fullName>
    </submittedName>
</protein>
<gene>
    <name evidence="1" type="ORF">HYS17_05135</name>
</gene>
<dbReference type="EMBL" id="CP066681">
    <property type="protein sequence ID" value="QQG37147.1"/>
    <property type="molecule type" value="Genomic_DNA"/>
</dbReference>
<reference evidence="1 2" key="1">
    <citation type="submission" date="2020-07" db="EMBL/GenBank/DDBJ databases">
        <title>Huge and variable diversity of episymbiotic CPR bacteria and DPANN archaea in groundwater ecosystems.</title>
        <authorList>
            <person name="He C.Y."/>
            <person name="Keren R."/>
            <person name="Whittaker M."/>
            <person name="Farag I.F."/>
            <person name="Doudna J."/>
            <person name="Cate J.H.D."/>
            <person name="Banfield J.F."/>
        </authorList>
    </citation>
    <scope>NUCLEOTIDE SEQUENCE [LARGE SCALE GENOMIC DNA]</scope>
    <source>
        <strain evidence="1">NC_groundwater_70_Ag_B-0.1um_54_66</strain>
    </source>
</reference>